<name>A0ACC6P510_9BURK</name>
<comment type="caution">
    <text evidence="1">The sequence shown here is derived from an EMBL/GenBank/DDBJ whole genome shotgun (WGS) entry which is preliminary data.</text>
</comment>
<proteinExistence type="predicted"/>
<keyword evidence="2" id="KW-1185">Reference proteome</keyword>
<evidence type="ECO:0000313" key="2">
    <source>
        <dbReference type="Proteomes" id="UP001364695"/>
    </source>
</evidence>
<protein>
    <submittedName>
        <fullName evidence="1">Sarcosine oxidase subunit alpha family protein</fullName>
    </submittedName>
</protein>
<gene>
    <name evidence="1" type="ORF">RV045_12845</name>
</gene>
<reference evidence="1" key="1">
    <citation type="submission" date="2023-10" db="EMBL/GenBank/DDBJ databases">
        <title>Amphibacter perezi, gen. nov., sp. nov. a novel taxa of the family Comamonadaceae, class Betaproteobacteria isolated from the skin microbiota of Pelophylax perezi from different populations.</title>
        <authorList>
            <person name="Costa S."/>
            <person name="Proenca D.N."/>
            <person name="Lopes I."/>
            <person name="Morais P.V."/>
        </authorList>
    </citation>
    <scope>NUCLEOTIDE SEQUENCE</scope>
    <source>
        <strain evidence="1">SL12-8</strain>
    </source>
</reference>
<dbReference type="EMBL" id="JAWDIE010000023">
    <property type="protein sequence ID" value="MEJ7139306.1"/>
    <property type="molecule type" value="Genomic_DNA"/>
</dbReference>
<dbReference type="Proteomes" id="UP001364695">
    <property type="component" value="Unassembled WGS sequence"/>
</dbReference>
<evidence type="ECO:0000313" key="1">
    <source>
        <dbReference type="EMBL" id="MEJ7139306.1"/>
    </source>
</evidence>
<organism evidence="1 2">
    <name type="scientific">Amphibiibacter pelophylacis</name>
    <dbReference type="NCBI Taxonomy" id="1799477"/>
    <lineage>
        <taxon>Bacteria</taxon>
        <taxon>Pseudomonadati</taxon>
        <taxon>Pseudomonadota</taxon>
        <taxon>Betaproteobacteria</taxon>
        <taxon>Burkholderiales</taxon>
        <taxon>Sphaerotilaceae</taxon>
        <taxon>Amphibiibacter</taxon>
    </lineage>
</organism>
<sequence length="1000" mass="108406">MSQRLNQGGRLDRSRTIQFTFNGKACTGYRGDTLASALLASGTRLVARSWKYHRPRGLLGSGVEEPNALVQLFGGNRTVPNARMTEVELVDGLIAQSVHARPSLEFDVGAVNGWFSRLIPAGFYYKTFMASQAAWQFFEKHIRAASGLGSSPTEADPAHYDKQFAHCDVLVVGGGVAGLCAALAAGEAGARVILCDEQSEPGGWLLSSDETLDGQPAAQWVAQALQRLSALPEVRVLRRTTAFGFHDHHFVTLAERRADHLEPEQQPHCRERLWRVRAREVVLCTGAHERTLVFANNDLPGILLASAVSTYIRRYAVLPGQQALVFTNNDHGYDAALALKAAGASVQVLDARPRSSGTLPARAVQAGIAVQWSSVVTEAVGRRQVQSVRVQNLDATGALTGPQRTLGCDLLAMSGGMNPVIHLHSQAGNKAVWNESLQAFTPGKPFQGERWAGACGGGEGLLACARQGLEQGLAAAQAAGFEPGSAPAEPVIEAQQLDPIRPLWLVPHPRKPSRAPKQFVDFQNDVAASDILLAVREGFESIEHIKRYTAMGFGTDQGKTGNINGMGIAAQAMGKPIPQVGTTTFRPNYTPVTFGAVAGVELGAVFDPMRFTAMHEWHVQHGALFEDVGQWKRPWYYPKQGEDLHAAVHREVLAVRNAVGTLDASTLGKIDIQGPDSATFLNWLYCNAWSKLEVGKCRYGFMLDENGMVFDDGVTVRIAENHFLMHTTTGGAARVLAWMERWLQTEWPHLKVYLTSVTDHWTTTAVVGPKSRDVIRALCPDVDFDDAAFPFMSYREGTVAGVAARIMRISFSGERSYEISVPWQHGLHVWKAIHAEGRAYGITPYGTETMHVLRAEKGFVIVGQDTDGSVTPVDLGMGGMVSKTKDFLGRRSLTRSDTARSDRKQLVGLLTEDPALVLPEGAQILAGPFQPPPALTPMQGHVTSSYASPTLGRSIAMALLKAGLGRMGETVQVALRDGRNVTATVVSPVFFDPKSERQNA</sequence>
<accession>A0ACC6P510</accession>